<dbReference type="Gramene" id="Vitis05g00240.t01">
    <property type="protein sequence ID" value="Vitis05g00240.t01.CDS"/>
    <property type="gene ID" value="Vitis05g00240"/>
</dbReference>
<evidence type="ECO:0000259" key="4">
    <source>
        <dbReference type="SMART" id="SM00856"/>
    </source>
</evidence>
<dbReference type="PANTHER" id="PTHR36710">
    <property type="entry name" value="PECTINESTERASE INHIBITOR-LIKE"/>
    <property type="match status" value="1"/>
</dbReference>
<keyword evidence="1" id="KW-0732">Signal</keyword>
<dbReference type="PROSITE" id="PS51257">
    <property type="entry name" value="PROKAR_LIPOPROTEIN"/>
    <property type="match status" value="1"/>
</dbReference>
<dbReference type="Gramene" id="Vitis05g00265.t01">
    <property type="protein sequence ID" value="Vitis05g00265.t01.CDS"/>
    <property type="gene ID" value="Vitis05g00265"/>
</dbReference>
<sequence>MKRDMVSYVHVCSSIVFIAFVSSCIRLSFARSSIMNDALVEKLCAKSTDPSFCANALKSDPRSAIADITTFEQIAINLTKANATDTWNFVNLNAGQNNDPKIKAAYQRCSPLYEDIIAATDDATTSLEALDYRDLDTEGESIMDSADECDQLFTKPSQMSDRNRFARLLGEMIALIGDVLISG</sequence>
<dbReference type="Pfam" id="PF04043">
    <property type="entry name" value="PMEI"/>
    <property type="match status" value="1"/>
</dbReference>
<evidence type="ECO:0000313" key="6">
    <source>
        <dbReference type="Proteomes" id="UP000288805"/>
    </source>
</evidence>
<dbReference type="GO" id="GO:0046910">
    <property type="term" value="F:pectinesterase inhibitor activity"/>
    <property type="evidence" value="ECO:0007669"/>
    <property type="project" value="InterPro"/>
</dbReference>
<evidence type="ECO:0000256" key="2">
    <source>
        <dbReference type="ARBA" id="ARBA00023157"/>
    </source>
</evidence>
<dbReference type="Gramene" id="Vitis05g00253.t01">
    <property type="protein sequence ID" value="Vitis05g00253.t01.CDS"/>
    <property type="gene ID" value="Vitis05g00253"/>
</dbReference>
<protein>
    <submittedName>
        <fullName evidence="5">Pectinesterase inhibitor</fullName>
    </submittedName>
</protein>
<dbReference type="Gramene" id="Vitis05g00280.t01">
    <property type="protein sequence ID" value="Vitis05g00280.t01.CDS"/>
    <property type="gene ID" value="Vitis05g00280"/>
</dbReference>
<comment type="similarity">
    <text evidence="3">Belongs to the PMEI family.</text>
</comment>
<dbReference type="Proteomes" id="UP000288805">
    <property type="component" value="Unassembled WGS sequence"/>
</dbReference>
<dbReference type="CDD" id="cd15797">
    <property type="entry name" value="PMEI"/>
    <property type="match status" value="1"/>
</dbReference>
<dbReference type="InterPro" id="IPR052421">
    <property type="entry name" value="PCW_Enzyme_Inhibitor"/>
</dbReference>
<dbReference type="Gene3D" id="1.20.140.40">
    <property type="entry name" value="Invertase/pectin methylesterase inhibitor family protein"/>
    <property type="match status" value="1"/>
</dbReference>
<dbReference type="FunFam" id="1.20.140.40:FF:000008">
    <property type="entry name" value="Invertase/pectin methylesterase inhibitor family protein"/>
    <property type="match status" value="1"/>
</dbReference>
<dbReference type="SUPFAM" id="SSF101148">
    <property type="entry name" value="Plant invertase/pectin methylesterase inhibitor"/>
    <property type="match status" value="1"/>
</dbReference>
<dbReference type="AlphaFoldDB" id="A0A438FXM5"/>
<name>A0A438FXM5_VITVI</name>
<comment type="caution">
    <text evidence="5">The sequence shown here is derived from an EMBL/GenBank/DDBJ whole genome shotgun (WGS) entry which is preliminary data.</text>
</comment>
<organism evidence="5 6">
    <name type="scientific">Vitis vinifera</name>
    <name type="common">Grape</name>
    <dbReference type="NCBI Taxonomy" id="29760"/>
    <lineage>
        <taxon>Eukaryota</taxon>
        <taxon>Viridiplantae</taxon>
        <taxon>Streptophyta</taxon>
        <taxon>Embryophyta</taxon>
        <taxon>Tracheophyta</taxon>
        <taxon>Spermatophyta</taxon>
        <taxon>Magnoliopsida</taxon>
        <taxon>eudicotyledons</taxon>
        <taxon>Gunneridae</taxon>
        <taxon>Pentapetalae</taxon>
        <taxon>rosids</taxon>
        <taxon>Vitales</taxon>
        <taxon>Vitaceae</taxon>
        <taxon>Viteae</taxon>
        <taxon>Vitis</taxon>
    </lineage>
</organism>
<dbReference type="PANTHER" id="PTHR36710:SF4">
    <property type="entry name" value="PLANT INVERTASE_PECTIN METHYLESTERASE INHIBITOR SUPERFAMILY PROTEIN"/>
    <property type="match status" value="1"/>
</dbReference>
<dbReference type="EMBL" id="QGNW01000710">
    <property type="protein sequence ID" value="RVW64707.1"/>
    <property type="molecule type" value="Genomic_DNA"/>
</dbReference>
<dbReference type="NCBIfam" id="TIGR01614">
    <property type="entry name" value="PME_inhib"/>
    <property type="match status" value="1"/>
</dbReference>
<accession>A0A438FXM5</accession>
<gene>
    <name evidence="5" type="primary">PMEI_4</name>
    <name evidence="5" type="ORF">CK203_058010</name>
</gene>
<proteinExistence type="inferred from homology"/>
<feature type="domain" description="Pectinesterase inhibitor" evidence="4">
    <location>
        <begin position="35"/>
        <end position="175"/>
    </location>
</feature>
<dbReference type="InterPro" id="IPR006501">
    <property type="entry name" value="Pectinesterase_inhib_dom"/>
</dbReference>
<reference evidence="5 6" key="1">
    <citation type="journal article" date="2018" name="PLoS Genet.">
        <title>Population sequencing reveals clonal diversity and ancestral inbreeding in the grapevine cultivar Chardonnay.</title>
        <authorList>
            <person name="Roach M.J."/>
            <person name="Johnson D.L."/>
            <person name="Bohlmann J."/>
            <person name="van Vuuren H.J."/>
            <person name="Jones S.J."/>
            <person name="Pretorius I.S."/>
            <person name="Schmidt S.A."/>
            <person name="Borneman A.R."/>
        </authorList>
    </citation>
    <scope>NUCLEOTIDE SEQUENCE [LARGE SCALE GENOMIC DNA]</scope>
    <source>
        <strain evidence="6">cv. Chardonnay</strain>
        <tissue evidence="5">Leaf</tissue>
    </source>
</reference>
<dbReference type="InterPro" id="IPR035513">
    <property type="entry name" value="Invertase/methylesterase_inhib"/>
</dbReference>
<evidence type="ECO:0000256" key="3">
    <source>
        <dbReference type="ARBA" id="ARBA00038471"/>
    </source>
</evidence>
<keyword evidence="2" id="KW-1015">Disulfide bond</keyword>
<evidence type="ECO:0000313" key="5">
    <source>
        <dbReference type="EMBL" id="RVW64707.1"/>
    </source>
</evidence>
<dbReference type="InterPro" id="IPR034086">
    <property type="entry name" value="PMEI_plant"/>
</dbReference>
<dbReference type="SMART" id="SM00856">
    <property type="entry name" value="PMEI"/>
    <property type="match status" value="1"/>
</dbReference>
<evidence type="ECO:0000256" key="1">
    <source>
        <dbReference type="ARBA" id="ARBA00022729"/>
    </source>
</evidence>